<dbReference type="PROSITE" id="PS50871">
    <property type="entry name" value="C1Q"/>
    <property type="match status" value="1"/>
</dbReference>
<dbReference type="Pfam" id="PF00386">
    <property type="entry name" value="C1q"/>
    <property type="match status" value="1"/>
</dbReference>
<dbReference type="InterPro" id="IPR001073">
    <property type="entry name" value="C1q_dom"/>
</dbReference>
<feature type="signal peptide" evidence="5">
    <location>
        <begin position="1"/>
        <end position="21"/>
    </location>
</feature>
<evidence type="ECO:0000313" key="7">
    <source>
        <dbReference type="EnsemblMetazoa" id="G24091.3:cds"/>
    </source>
</evidence>
<feature type="domain" description="C1q" evidence="6">
    <location>
        <begin position="139"/>
        <end position="275"/>
    </location>
</feature>
<keyword evidence="8" id="KW-1185">Reference proteome</keyword>
<name>A0A8W8KM60_MAGGI</name>
<feature type="chain" id="PRO_5042431369" description="C1q domain-containing protein" evidence="5">
    <location>
        <begin position="22"/>
        <end position="275"/>
    </location>
</feature>
<evidence type="ECO:0000313" key="8">
    <source>
        <dbReference type="Proteomes" id="UP000005408"/>
    </source>
</evidence>
<accession>A0A8W8KM60</accession>
<dbReference type="PRINTS" id="PR00007">
    <property type="entry name" value="COMPLEMNTC1Q"/>
</dbReference>
<dbReference type="EnsemblMetazoa" id="G24091.2">
    <property type="protein sequence ID" value="G24091.2:cds"/>
    <property type="gene ID" value="G24091"/>
</dbReference>
<organism evidence="7 8">
    <name type="scientific">Magallana gigas</name>
    <name type="common">Pacific oyster</name>
    <name type="synonym">Crassostrea gigas</name>
    <dbReference type="NCBI Taxonomy" id="29159"/>
    <lineage>
        <taxon>Eukaryota</taxon>
        <taxon>Metazoa</taxon>
        <taxon>Spiralia</taxon>
        <taxon>Lophotrochozoa</taxon>
        <taxon>Mollusca</taxon>
        <taxon>Bivalvia</taxon>
        <taxon>Autobranchia</taxon>
        <taxon>Pteriomorphia</taxon>
        <taxon>Ostreida</taxon>
        <taxon>Ostreoidea</taxon>
        <taxon>Ostreidae</taxon>
        <taxon>Magallana</taxon>
    </lineage>
</organism>
<evidence type="ECO:0000256" key="3">
    <source>
        <dbReference type="ARBA" id="ARBA00022729"/>
    </source>
</evidence>
<dbReference type="InterPro" id="IPR050822">
    <property type="entry name" value="Cerebellin_Synaptic_Org"/>
</dbReference>
<evidence type="ECO:0000256" key="4">
    <source>
        <dbReference type="SAM" id="Coils"/>
    </source>
</evidence>
<dbReference type="PANTHER" id="PTHR22923">
    <property type="entry name" value="CEREBELLIN-RELATED"/>
    <property type="match status" value="1"/>
</dbReference>
<feature type="coiled-coil region" evidence="4">
    <location>
        <begin position="35"/>
        <end position="62"/>
    </location>
</feature>
<dbReference type="Proteomes" id="UP000005408">
    <property type="component" value="Unassembled WGS sequence"/>
</dbReference>
<evidence type="ECO:0000256" key="5">
    <source>
        <dbReference type="SAM" id="SignalP"/>
    </source>
</evidence>
<sequence>MDILYVFTVTLTFCCINFVQCDIPNEIQQFVLSLLQEHGEEVKELKQEIRTLRQEVSSLQRSYLKVLHELNDIRRKEKKEELVPMETEMDDRIQKIHVKDPSSLNVTQSNTPQNLVGEKQLSKSVERVRKGRLVPHNMIGSYPTAFSASMSRDLSNLQHNQVLAFDIASINIGNAFDKTTGVFIPNMKGVYALFATITTRTGKSLEAQIVRNGGGLCNIFAGDSAFPSPGSNMVLVALDVGDHVIVRIHNTYHDSGATIDGAFSTFSGFLLHETD</sequence>
<evidence type="ECO:0000259" key="6">
    <source>
        <dbReference type="PROSITE" id="PS50871"/>
    </source>
</evidence>
<keyword evidence="2" id="KW-0964">Secreted</keyword>
<protein>
    <recommendedName>
        <fullName evidence="6">C1q domain-containing protein</fullName>
    </recommendedName>
</protein>
<evidence type="ECO:0000256" key="2">
    <source>
        <dbReference type="ARBA" id="ARBA00022525"/>
    </source>
</evidence>
<dbReference type="AlphaFoldDB" id="A0A8W8KM60"/>
<keyword evidence="4" id="KW-0175">Coiled coil</keyword>
<dbReference type="GO" id="GO:0005576">
    <property type="term" value="C:extracellular region"/>
    <property type="evidence" value="ECO:0007669"/>
    <property type="project" value="UniProtKB-SubCell"/>
</dbReference>
<dbReference type="SUPFAM" id="SSF49842">
    <property type="entry name" value="TNF-like"/>
    <property type="match status" value="1"/>
</dbReference>
<reference evidence="7" key="1">
    <citation type="submission" date="2022-08" db="UniProtKB">
        <authorList>
            <consortium name="EnsemblMetazoa"/>
        </authorList>
    </citation>
    <scope>IDENTIFICATION</scope>
    <source>
        <strain evidence="7">05x7-T-G4-1.051#20</strain>
    </source>
</reference>
<dbReference type="PANTHER" id="PTHR22923:SF116">
    <property type="entry name" value="C1Q DOMAIN-CONTAINING PROTEIN"/>
    <property type="match status" value="1"/>
</dbReference>
<evidence type="ECO:0000256" key="1">
    <source>
        <dbReference type="ARBA" id="ARBA00004613"/>
    </source>
</evidence>
<dbReference type="Gene3D" id="2.60.120.40">
    <property type="match status" value="1"/>
</dbReference>
<dbReference type="EnsemblMetazoa" id="G24091.3">
    <property type="protein sequence ID" value="G24091.3:cds"/>
    <property type="gene ID" value="G24091"/>
</dbReference>
<proteinExistence type="predicted"/>
<dbReference type="InterPro" id="IPR008983">
    <property type="entry name" value="Tumour_necrosis_fac-like_dom"/>
</dbReference>
<keyword evidence="3 5" id="KW-0732">Signal</keyword>
<comment type="subcellular location">
    <subcellularLocation>
        <location evidence="1">Secreted</location>
    </subcellularLocation>
</comment>
<dbReference type="OrthoDB" id="6158711at2759"/>
<dbReference type="OMA" id="METEMDD"/>
<dbReference type="SMART" id="SM00110">
    <property type="entry name" value="C1Q"/>
    <property type="match status" value="1"/>
</dbReference>